<keyword evidence="9 14" id="KW-0012">Acyltransferase</keyword>
<proteinExistence type="inferred from homology"/>
<dbReference type="InterPro" id="IPR045034">
    <property type="entry name" value="O-acyltransferase_WSD1-like"/>
</dbReference>
<organism evidence="14 15">
    <name type="scientific">Sediminihaliea albiluteola</name>
    <dbReference type="NCBI Taxonomy" id="2758564"/>
    <lineage>
        <taxon>Bacteria</taxon>
        <taxon>Pseudomonadati</taxon>
        <taxon>Pseudomonadota</taxon>
        <taxon>Gammaproteobacteria</taxon>
        <taxon>Cellvibrionales</taxon>
        <taxon>Halieaceae</taxon>
        <taxon>Sediminihaliea</taxon>
    </lineage>
</organism>
<feature type="domain" description="O-acyltransferase WSD1-like N-terminal" evidence="12">
    <location>
        <begin position="4"/>
        <end position="271"/>
    </location>
</feature>
<evidence type="ECO:0000256" key="11">
    <source>
        <dbReference type="SAM" id="MobiDB-lite"/>
    </source>
</evidence>
<dbReference type="GO" id="GO:0071731">
    <property type="term" value="P:response to nitric oxide"/>
    <property type="evidence" value="ECO:0007669"/>
    <property type="project" value="TreeGrafter"/>
</dbReference>
<evidence type="ECO:0000256" key="5">
    <source>
        <dbReference type="ARBA" id="ARBA00022516"/>
    </source>
</evidence>
<dbReference type="InterPro" id="IPR009721">
    <property type="entry name" value="O-acyltransferase_WSD1_C"/>
</dbReference>
<evidence type="ECO:0000256" key="9">
    <source>
        <dbReference type="ARBA" id="ARBA00023315"/>
    </source>
</evidence>
<comment type="pathway">
    <text evidence="2">Lipid metabolism.</text>
</comment>
<evidence type="ECO:0000256" key="3">
    <source>
        <dbReference type="ARBA" id="ARBA00009587"/>
    </source>
</evidence>
<dbReference type="EMBL" id="JACFXU010000013">
    <property type="protein sequence ID" value="MBA6412655.1"/>
    <property type="molecule type" value="Genomic_DNA"/>
</dbReference>
<evidence type="ECO:0000256" key="8">
    <source>
        <dbReference type="ARBA" id="ARBA00023098"/>
    </source>
</evidence>
<evidence type="ECO:0000256" key="6">
    <source>
        <dbReference type="ARBA" id="ARBA00022679"/>
    </source>
</evidence>
<evidence type="ECO:0000256" key="10">
    <source>
        <dbReference type="ARBA" id="ARBA00048109"/>
    </source>
</evidence>
<dbReference type="NCBIfam" id="TIGR02946">
    <property type="entry name" value="acyl_WS_DGAT"/>
    <property type="match status" value="1"/>
</dbReference>
<dbReference type="PANTHER" id="PTHR31650">
    <property type="entry name" value="O-ACYLTRANSFERASE (WSD1-LIKE) FAMILY PROTEIN"/>
    <property type="match status" value="1"/>
</dbReference>
<comment type="catalytic activity">
    <reaction evidence="10">
        <text>an acyl-CoA + a 1,2-diacyl-sn-glycerol = a triacyl-sn-glycerol + CoA</text>
        <dbReference type="Rhea" id="RHEA:10868"/>
        <dbReference type="ChEBI" id="CHEBI:17815"/>
        <dbReference type="ChEBI" id="CHEBI:57287"/>
        <dbReference type="ChEBI" id="CHEBI:58342"/>
        <dbReference type="ChEBI" id="CHEBI:64615"/>
        <dbReference type="EC" id="2.3.1.20"/>
    </reaction>
</comment>
<evidence type="ECO:0000256" key="7">
    <source>
        <dbReference type="ARBA" id="ARBA00022798"/>
    </source>
</evidence>
<dbReference type="GO" id="GO:0051701">
    <property type="term" value="P:biological process involved in interaction with host"/>
    <property type="evidence" value="ECO:0007669"/>
    <property type="project" value="TreeGrafter"/>
</dbReference>
<dbReference type="GO" id="GO:0005886">
    <property type="term" value="C:plasma membrane"/>
    <property type="evidence" value="ECO:0007669"/>
    <property type="project" value="TreeGrafter"/>
</dbReference>
<reference evidence="14 15" key="1">
    <citation type="submission" date="2020-07" db="EMBL/GenBank/DDBJ databases">
        <title>Halieaceae bacterium, F7430, whole genome shotgun sequencing project.</title>
        <authorList>
            <person name="Jiang S."/>
            <person name="Liu Z.W."/>
            <person name="Du Z.J."/>
        </authorList>
    </citation>
    <scope>NUCLEOTIDE SEQUENCE [LARGE SCALE GENOMIC DNA]</scope>
    <source>
        <strain evidence="14 15">F7430</strain>
    </source>
</reference>
<dbReference type="EC" id="2.3.1.20" evidence="4"/>
<feature type="domain" description="O-acyltransferase WSD1 C-terminal" evidence="13">
    <location>
        <begin position="313"/>
        <end position="466"/>
    </location>
</feature>
<comment type="pathway">
    <text evidence="1">Glycerolipid metabolism; triacylglycerol biosynthesis.</text>
</comment>
<evidence type="ECO:0000313" key="14">
    <source>
        <dbReference type="EMBL" id="MBA6412655.1"/>
    </source>
</evidence>
<dbReference type="GO" id="GO:0001666">
    <property type="term" value="P:response to hypoxia"/>
    <property type="evidence" value="ECO:0007669"/>
    <property type="project" value="TreeGrafter"/>
</dbReference>
<dbReference type="GO" id="GO:0004144">
    <property type="term" value="F:diacylglycerol O-acyltransferase activity"/>
    <property type="evidence" value="ECO:0007669"/>
    <property type="project" value="UniProtKB-EC"/>
</dbReference>
<evidence type="ECO:0000256" key="1">
    <source>
        <dbReference type="ARBA" id="ARBA00004771"/>
    </source>
</evidence>
<sequence length="514" mass="56038">MEQLSGQDAMFIHAEIKGLPQHIGGVTIYNPATAENGIVRFKQILAMLRSRVHLSPIFRRKLAPVPLGLGQPYWTEDPNFDLEYHVRHIALPQPGDWRQLCIQAARIHAIPLARDKPLWEMYIIEGLDNVEGIPPGCFALLLKVHHSAMDGPTGAHFMSLMHDMTPVVEEPPEAPPWIIEQPSTLAMLTRAYLDALRTPGRAVRMLRDAVPTYRRLRRGYAEKKFEKTGDIPRTRFQGKVSPHRVVDARTFDFATVRELKNAVAGATINDAMLAIVSGAMRLYLEQKNELPSQSLVTGCPIDVRSPEERATGGNMVGFMSVSLCSDIKDPAKRLAAIQRKSTEAKAYAEALGPRIAVDITDLLPGGVLAVAVRTAAITGLSESNVMANTVVTNVPGAPYSQYLCGAELIKSFSLGPLLPNIGLFHIVYSSVQKKQGAITLSFTACREMLPDPEVYAQCLQDSFDEMCQSLLTKGQGQSTGKGKASTAKKKAAAKKPAAKARSKGPAKASARTST</sequence>
<evidence type="ECO:0000313" key="15">
    <source>
        <dbReference type="Proteomes" id="UP000539350"/>
    </source>
</evidence>
<feature type="compositionally biased region" description="Low complexity" evidence="11">
    <location>
        <begin position="505"/>
        <end position="514"/>
    </location>
</feature>
<keyword evidence="8" id="KW-0443">Lipid metabolism</keyword>
<dbReference type="GO" id="GO:0019432">
    <property type="term" value="P:triglyceride biosynthetic process"/>
    <property type="evidence" value="ECO:0007669"/>
    <property type="project" value="UniProtKB-UniPathway"/>
</dbReference>
<keyword evidence="7" id="KW-0319">Glycerol metabolism</keyword>
<feature type="compositionally biased region" description="Low complexity" evidence="11">
    <location>
        <begin position="473"/>
        <end position="485"/>
    </location>
</feature>
<dbReference type="Proteomes" id="UP000539350">
    <property type="component" value="Unassembled WGS sequence"/>
</dbReference>
<dbReference type="GO" id="GO:0006071">
    <property type="term" value="P:glycerol metabolic process"/>
    <property type="evidence" value="ECO:0007669"/>
    <property type="project" value="UniProtKB-KW"/>
</dbReference>
<evidence type="ECO:0000256" key="2">
    <source>
        <dbReference type="ARBA" id="ARBA00005189"/>
    </source>
</evidence>
<dbReference type="RefSeq" id="WP_182170085.1">
    <property type="nucleotide sequence ID" value="NZ_JACFXU010000013.1"/>
</dbReference>
<dbReference type="AlphaFoldDB" id="A0A7W2YJ09"/>
<feature type="region of interest" description="Disordered" evidence="11">
    <location>
        <begin position="473"/>
        <end position="514"/>
    </location>
</feature>
<dbReference type="Pfam" id="PF03007">
    <property type="entry name" value="WS_DGAT_cat"/>
    <property type="match status" value="1"/>
</dbReference>
<evidence type="ECO:0000259" key="13">
    <source>
        <dbReference type="Pfam" id="PF06974"/>
    </source>
</evidence>
<dbReference type="PANTHER" id="PTHR31650:SF1">
    <property type="entry name" value="WAX ESTER SYNTHASE_DIACYLGLYCEROL ACYLTRANSFERASE 4-RELATED"/>
    <property type="match status" value="1"/>
</dbReference>
<gene>
    <name evidence="14" type="ORF">H2508_05965</name>
</gene>
<comment type="caution">
    <text evidence="14">The sequence shown here is derived from an EMBL/GenBank/DDBJ whole genome shotgun (WGS) entry which is preliminary data.</text>
</comment>
<dbReference type="InterPro" id="IPR014292">
    <property type="entry name" value="Acyl_transf_WS/DGAT"/>
</dbReference>
<feature type="compositionally biased region" description="Basic residues" evidence="11">
    <location>
        <begin position="486"/>
        <end position="504"/>
    </location>
</feature>
<accession>A0A7W2YJ09</accession>
<keyword evidence="15" id="KW-1185">Reference proteome</keyword>
<comment type="similarity">
    <text evidence="3">Belongs to the long-chain O-acyltransferase family.</text>
</comment>
<dbReference type="Pfam" id="PF06974">
    <property type="entry name" value="WS_DGAT_C"/>
    <property type="match status" value="1"/>
</dbReference>
<evidence type="ECO:0000256" key="4">
    <source>
        <dbReference type="ARBA" id="ARBA00013244"/>
    </source>
</evidence>
<dbReference type="UniPathway" id="UPA00282"/>
<protein>
    <recommendedName>
        <fullName evidence="4">diacylglycerol O-acyltransferase</fullName>
        <ecNumber evidence="4">2.3.1.20</ecNumber>
    </recommendedName>
</protein>
<evidence type="ECO:0000259" key="12">
    <source>
        <dbReference type="Pfam" id="PF03007"/>
    </source>
</evidence>
<name>A0A7W2YJ09_9GAMM</name>
<dbReference type="InterPro" id="IPR004255">
    <property type="entry name" value="O-acyltransferase_WSD1_N"/>
</dbReference>
<keyword evidence="6 14" id="KW-0808">Transferase</keyword>
<keyword evidence="5" id="KW-0444">Lipid biosynthesis</keyword>